<gene>
    <name evidence="1" type="ORF">BECKTC1821E_GA0114239_104811</name>
</gene>
<dbReference type="EMBL" id="CAADFT010000048">
    <property type="protein sequence ID" value="VFK45415.1"/>
    <property type="molecule type" value="Genomic_DNA"/>
</dbReference>
<reference evidence="1" key="1">
    <citation type="submission" date="2019-02" db="EMBL/GenBank/DDBJ databases">
        <authorList>
            <person name="Gruber-Vodicka R. H."/>
            <person name="Seah K. B. B."/>
        </authorList>
    </citation>
    <scope>NUCLEOTIDE SEQUENCE</scope>
    <source>
        <strain evidence="1">BECK_BZ125</strain>
    </source>
</reference>
<dbReference type="AlphaFoldDB" id="A0A450YV76"/>
<sequence length="73" mass="8390">MALRFDRRFGHLFFPPPFYVYSVTSWKLKNGLISPPSECAREELLETALGFIGAFLIALDIAKDSKLREFHIT</sequence>
<proteinExistence type="predicted"/>
<evidence type="ECO:0000313" key="1">
    <source>
        <dbReference type="EMBL" id="VFK45415.1"/>
    </source>
</evidence>
<accession>A0A450YV76</accession>
<organism evidence="1">
    <name type="scientific">Candidatus Kentrum sp. TC</name>
    <dbReference type="NCBI Taxonomy" id="2126339"/>
    <lineage>
        <taxon>Bacteria</taxon>
        <taxon>Pseudomonadati</taxon>
        <taxon>Pseudomonadota</taxon>
        <taxon>Gammaproteobacteria</taxon>
        <taxon>Candidatus Kentrum</taxon>
    </lineage>
</organism>
<name>A0A450YV76_9GAMM</name>
<protein>
    <submittedName>
        <fullName evidence="1">Uncharacterized protein</fullName>
    </submittedName>
</protein>